<gene>
    <name evidence="2" type="ORF">TSOC_011692</name>
</gene>
<dbReference type="AlphaFoldDB" id="A0A2J7ZPZ0"/>
<dbReference type="EMBL" id="PGGS01000673">
    <property type="protein sequence ID" value="PNH02337.1"/>
    <property type="molecule type" value="Genomic_DNA"/>
</dbReference>
<dbReference type="Proteomes" id="UP000236333">
    <property type="component" value="Unassembled WGS sequence"/>
</dbReference>
<feature type="compositionally biased region" description="Low complexity" evidence="1">
    <location>
        <begin position="396"/>
        <end position="406"/>
    </location>
</feature>
<evidence type="ECO:0000313" key="2">
    <source>
        <dbReference type="EMBL" id="PNH02337.1"/>
    </source>
</evidence>
<feature type="compositionally biased region" description="Basic and acidic residues" evidence="1">
    <location>
        <begin position="604"/>
        <end position="616"/>
    </location>
</feature>
<reference evidence="2 3" key="1">
    <citation type="journal article" date="2017" name="Mol. Biol. Evol.">
        <title>The 4-celled Tetrabaena socialis nuclear genome reveals the essential components for genetic control of cell number at the origin of multicellularity in the volvocine lineage.</title>
        <authorList>
            <person name="Featherston J."/>
            <person name="Arakaki Y."/>
            <person name="Hanschen E.R."/>
            <person name="Ferris P.J."/>
            <person name="Michod R.E."/>
            <person name="Olson B.J.S.C."/>
            <person name="Nozaki H."/>
            <person name="Durand P.M."/>
        </authorList>
    </citation>
    <scope>NUCLEOTIDE SEQUENCE [LARGE SCALE GENOMIC DNA]</scope>
    <source>
        <strain evidence="2 3">NIES-571</strain>
    </source>
</reference>
<proteinExistence type="predicted"/>
<evidence type="ECO:0000313" key="3">
    <source>
        <dbReference type="Proteomes" id="UP000236333"/>
    </source>
</evidence>
<feature type="compositionally biased region" description="Low complexity" evidence="1">
    <location>
        <begin position="512"/>
        <end position="537"/>
    </location>
</feature>
<comment type="caution">
    <text evidence="2">The sequence shown here is derived from an EMBL/GenBank/DDBJ whole genome shotgun (WGS) entry which is preliminary data.</text>
</comment>
<feature type="region of interest" description="Disordered" evidence="1">
    <location>
        <begin position="450"/>
        <end position="477"/>
    </location>
</feature>
<protein>
    <submittedName>
        <fullName evidence="2">Uncharacterized protein</fullName>
    </submittedName>
</protein>
<feature type="region of interest" description="Disordered" evidence="1">
    <location>
        <begin position="512"/>
        <end position="618"/>
    </location>
</feature>
<organism evidence="2 3">
    <name type="scientific">Tetrabaena socialis</name>
    <dbReference type="NCBI Taxonomy" id="47790"/>
    <lineage>
        <taxon>Eukaryota</taxon>
        <taxon>Viridiplantae</taxon>
        <taxon>Chlorophyta</taxon>
        <taxon>core chlorophytes</taxon>
        <taxon>Chlorophyceae</taxon>
        <taxon>CS clade</taxon>
        <taxon>Chlamydomonadales</taxon>
        <taxon>Tetrabaenaceae</taxon>
        <taxon>Tetrabaena</taxon>
    </lineage>
</organism>
<feature type="compositionally biased region" description="Acidic residues" evidence="1">
    <location>
        <begin position="546"/>
        <end position="555"/>
    </location>
</feature>
<keyword evidence="3" id="KW-1185">Reference proteome</keyword>
<sequence>MHAVEGLCRFKSRKALASPAVADFVQKLLRMHTLQCLSKQFAAAATAAGVLAPPQLKYLASAAMLFCNLEAMSRGGVMVEEEDGDKAGLLLELARALRDSSVLEHASRLLLLCEEAAAVPSWIMPSAVLRVYYNATTMYRKNEEGLTGASAAEAEAVRAALREVLRGPCARHAALVHGVAMLCRADGGPSYGLPARLLIAALPQTRTDSAVPGARVMLDRTARALLSVCEEGMPPTRLGRRIAVLLLLRLARMAVASARVWAQTREHQLHPAGAAQPGVGAADLLGLSQLLLLPMHDTAELVMGSVSVAWRLLAEALALQPDGWAAAAGAELWRLMDAETRRGLQWGINNEELRWLGSELSWRLGAVLADAYGGDAEPASSQEEEEEEEVAGGAAGQAQAPRPGTAASGGAGAGPSDRGGLPGGRPPASKRPSVVMKRPLLAVAGAAAPSAQQAAEAEAPRGAGAAEEPAGASSSAAAAVLAGADGLLPRRPQLKRPRGACVGALQQPFKAPVRTAPAPPAAAAAAALGGRAGAGEAQGEKRQGEGEGEEEEEEGKEQVPPANGPARPAPPPSSAGGVRHAAGEAGRAYGRLQCGAGGGAGDGGEGRGGGERDAAKEVAVPPVAAPLLVIKRRQAFKPPGRIQQG</sequence>
<feature type="region of interest" description="Disordered" evidence="1">
    <location>
        <begin position="374"/>
        <end position="434"/>
    </location>
</feature>
<accession>A0A2J7ZPZ0</accession>
<evidence type="ECO:0000256" key="1">
    <source>
        <dbReference type="SAM" id="MobiDB-lite"/>
    </source>
</evidence>
<name>A0A2J7ZPZ0_9CHLO</name>